<keyword evidence="7" id="KW-1185">Reference proteome</keyword>
<dbReference type="InterPro" id="IPR020103">
    <property type="entry name" value="PsdUridine_synth_cat_dom_sf"/>
</dbReference>
<dbReference type="InterPro" id="IPR050188">
    <property type="entry name" value="RluA_PseudoU_synthase"/>
</dbReference>
<feature type="domain" description="Pseudouridine synthase RsuA/RluA-like" evidence="5">
    <location>
        <begin position="11"/>
        <end position="175"/>
    </location>
</feature>
<sequence>MKKYIVYEDRDILVAYKPAGIATQTARLGQQDMVSELKNYLSGQPQYRGKGEPYLGLVHRLDQPVAGILVFGKTKEAAASLSRQIAEGKLHKYYYAVIYGRPEKEKGTLCDYLYKDGKTNMSRIVAEDFPQAKKARLSYRCVNTLMALEMQEEISLMEIELFTGRHHQIRVQMAHAGMPLLGDSKYGSEEDKEFSRQIGVKNVALCAFCLQFIHPATGKNMKFERMPEEEIFLPFFGSGI</sequence>
<dbReference type="Gene3D" id="3.30.2350.10">
    <property type="entry name" value="Pseudouridine synthase"/>
    <property type="match status" value="1"/>
</dbReference>
<reference evidence="6 7" key="1">
    <citation type="journal article" date="2021" name="ISME Commun">
        <title>Automated analysis of genomic sequences facilitates high-throughput and comprehensive description of bacteria.</title>
        <authorList>
            <person name="Hitch T.C.A."/>
        </authorList>
    </citation>
    <scope>NUCLEOTIDE SEQUENCE [LARGE SCALE GENOMIC DNA]</scope>
    <source>
        <strain evidence="6 7">Sanger_18</strain>
    </source>
</reference>
<dbReference type="InterPro" id="IPR006224">
    <property type="entry name" value="PsdUridine_synth_RluA-like_CS"/>
</dbReference>
<gene>
    <name evidence="6" type="ORF">OCV77_07645</name>
</gene>
<evidence type="ECO:0000259" key="5">
    <source>
        <dbReference type="Pfam" id="PF00849"/>
    </source>
</evidence>
<protein>
    <recommendedName>
        <fullName evidence="3">RNA pseudouridylate synthase</fullName>
    </recommendedName>
    <alternativeName>
        <fullName evidence="4">RNA-uridine isomerase</fullName>
    </alternativeName>
</protein>
<dbReference type="InterPro" id="IPR006145">
    <property type="entry name" value="PsdUridine_synth_RsuA/RluA"/>
</dbReference>
<comment type="catalytic activity">
    <reaction evidence="1">
        <text>a uridine in RNA = a pseudouridine in RNA</text>
        <dbReference type="Rhea" id="RHEA:48348"/>
        <dbReference type="Rhea" id="RHEA-COMP:12068"/>
        <dbReference type="Rhea" id="RHEA-COMP:12069"/>
        <dbReference type="ChEBI" id="CHEBI:65314"/>
        <dbReference type="ChEBI" id="CHEBI:65315"/>
    </reaction>
</comment>
<dbReference type="PANTHER" id="PTHR21600">
    <property type="entry name" value="MITOCHONDRIAL RNA PSEUDOURIDINE SYNTHASE"/>
    <property type="match status" value="1"/>
</dbReference>
<dbReference type="EMBL" id="JAOQKJ010000005">
    <property type="protein sequence ID" value="MCU6744367.1"/>
    <property type="molecule type" value="Genomic_DNA"/>
</dbReference>
<evidence type="ECO:0000256" key="1">
    <source>
        <dbReference type="ARBA" id="ARBA00000073"/>
    </source>
</evidence>
<evidence type="ECO:0000256" key="3">
    <source>
        <dbReference type="ARBA" id="ARBA00031870"/>
    </source>
</evidence>
<comment type="similarity">
    <text evidence="2">Belongs to the pseudouridine synthase RluA family.</text>
</comment>
<name>A0ABT2T2C9_9FIRM</name>
<dbReference type="SUPFAM" id="SSF55120">
    <property type="entry name" value="Pseudouridine synthase"/>
    <property type="match status" value="1"/>
</dbReference>
<proteinExistence type="inferred from homology"/>
<dbReference type="PANTHER" id="PTHR21600:SF87">
    <property type="entry name" value="RNA PSEUDOURIDYLATE SYNTHASE DOMAIN-CONTAINING PROTEIN 1"/>
    <property type="match status" value="1"/>
</dbReference>
<organism evidence="6 7">
    <name type="scientific">Suilimivivens aceti</name>
    <dbReference type="NCBI Taxonomy" id="2981774"/>
    <lineage>
        <taxon>Bacteria</taxon>
        <taxon>Bacillati</taxon>
        <taxon>Bacillota</taxon>
        <taxon>Clostridia</taxon>
        <taxon>Lachnospirales</taxon>
        <taxon>Lachnospiraceae</taxon>
        <taxon>Suilimivivens</taxon>
    </lineage>
</organism>
<comment type="caution">
    <text evidence="6">The sequence shown here is derived from an EMBL/GenBank/DDBJ whole genome shotgun (WGS) entry which is preliminary data.</text>
</comment>
<dbReference type="CDD" id="cd02869">
    <property type="entry name" value="PseudoU_synth_RluA_like"/>
    <property type="match status" value="1"/>
</dbReference>
<evidence type="ECO:0000256" key="2">
    <source>
        <dbReference type="ARBA" id="ARBA00010876"/>
    </source>
</evidence>
<evidence type="ECO:0000256" key="4">
    <source>
        <dbReference type="ARBA" id="ARBA00033164"/>
    </source>
</evidence>
<dbReference type="Pfam" id="PF00849">
    <property type="entry name" value="PseudoU_synth_2"/>
    <property type="match status" value="1"/>
</dbReference>
<accession>A0ABT2T2C9</accession>
<dbReference type="RefSeq" id="WP_262574407.1">
    <property type="nucleotide sequence ID" value="NZ_JAOQKJ010000005.1"/>
</dbReference>
<dbReference type="PROSITE" id="PS01129">
    <property type="entry name" value="PSI_RLU"/>
    <property type="match status" value="1"/>
</dbReference>
<evidence type="ECO:0000313" key="6">
    <source>
        <dbReference type="EMBL" id="MCU6744367.1"/>
    </source>
</evidence>
<evidence type="ECO:0000313" key="7">
    <source>
        <dbReference type="Proteomes" id="UP001652432"/>
    </source>
</evidence>
<dbReference type="Proteomes" id="UP001652432">
    <property type="component" value="Unassembled WGS sequence"/>
</dbReference>